<dbReference type="PATRIC" id="fig|1423801.4.peg.2578"/>
<gene>
    <name evidence="1" type="ORF">FD50_GL002519</name>
</gene>
<dbReference type="STRING" id="1423801.FD50_GL002519"/>
<dbReference type="InterPro" id="IPR017946">
    <property type="entry name" value="PLC-like_Pdiesterase_TIM-brl"/>
</dbReference>
<dbReference type="OrthoDB" id="1958007at2"/>
<evidence type="ECO:0000313" key="1">
    <source>
        <dbReference type="EMBL" id="KRL99980.1"/>
    </source>
</evidence>
<protein>
    <recommendedName>
        <fullName evidence="3">GP-PDE domain-containing protein</fullName>
    </recommendedName>
</protein>
<reference evidence="1 2" key="1">
    <citation type="journal article" date="2015" name="Genome Announc.">
        <title>Expanding the biotechnology potential of lactobacilli through comparative genomics of 213 strains and associated genera.</title>
        <authorList>
            <person name="Sun Z."/>
            <person name="Harris H.M."/>
            <person name="McCann A."/>
            <person name="Guo C."/>
            <person name="Argimon S."/>
            <person name="Zhang W."/>
            <person name="Yang X."/>
            <person name="Jeffery I.B."/>
            <person name="Cooney J.C."/>
            <person name="Kagawa T.F."/>
            <person name="Liu W."/>
            <person name="Song Y."/>
            <person name="Salvetti E."/>
            <person name="Wrobel A."/>
            <person name="Rasinkangas P."/>
            <person name="Parkhill J."/>
            <person name="Rea M.C."/>
            <person name="O'Sullivan O."/>
            <person name="Ritari J."/>
            <person name="Douillard F.P."/>
            <person name="Paul Ross R."/>
            <person name="Yang R."/>
            <person name="Briner A.E."/>
            <person name="Felis G.E."/>
            <person name="de Vos W.M."/>
            <person name="Barrangou R."/>
            <person name="Klaenhammer T.R."/>
            <person name="Caufield P.W."/>
            <person name="Cui Y."/>
            <person name="Zhang H."/>
            <person name="O'Toole P.W."/>
        </authorList>
    </citation>
    <scope>NUCLEOTIDE SEQUENCE [LARGE SCALE GENOMIC DNA]</scope>
    <source>
        <strain evidence="1 2">DSM 16230</strain>
    </source>
</reference>
<comment type="caution">
    <text evidence="1">The sequence shown here is derived from an EMBL/GenBank/DDBJ whole genome shotgun (WGS) entry which is preliminary data.</text>
</comment>
<dbReference type="SUPFAM" id="SSF51695">
    <property type="entry name" value="PLC-like phosphodiesterases"/>
    <property type="match status" value="1"/>
</dbReference>
<dbReference type="GO" id="GO:0008081">
    <property type="term" value="F:phosphoric diester hydrolase activity"/>
    <property type="evidence" value="ECO:0007669"/>
    <property type="project" value="InterPro"/>
</dbReference>
<dbReference type="EMBL" id="AZFQ01000019">
    <property type="protein sequence ID" value="KRL99980.1"/>
    <property type="molecule type" value="Genomic_DNA"/>
</dbReference>
<organism evidence="1 2">
    <name type="scientific">Liquorilactobacillus satsumensis DSM 16230 = JCM 12392</name>
    <dbReference type="NCBI Taxonomy" id="1423801"/>
    <lineage>
        <taxon>Bacteria</taxon>
        <taxon>Bacillati</taxon>
        <taxon>Bacillota</taxon>
        <taxon>Bacilli</taxon>
        <taxon>Lactobacillales</taxon>
        <taxon>Lactobacillaceae</taxon>
        <taxon>Liquorilactobacillus</taxon>
    </lineage>
</organism>
<dbReference type="Gene3D" id="3.20.20.190">
    <property type="entry name" value="Phosphatidylinositol (PI) phosphodiesterase"/>
    <property type="match status" value="1"/>
</dbReference>
<dbReference type="RefSeq" id="WP_056960070.1">
    <property type="nucleotide sequence ID" value="NZ_AZFQ01000019.1"/>
</dbReference>
<dbReference type="AlphaFoldDB" id="A0A0R1V323"/>
<evidence type="ECO:0000313" key="2">
    <source>
        <dbReference type="Proteomes" id="UP000051166"/>
    </source>
</evidence>
<evidence type="ECO:0008006" key="3">
    <source>
        <dbReference type="Google" id="ProtNLM"/>
    </source>
</evidence>
<dbReference type="GO" id="GO:0006629">
    <property type="term" value="P:lipid metabolic process"/>
    <property type="evidence" value="ECO:0007669"/>
    <property type="project" value="InterPro"/>
</dbReference>
<name>A0A0R1V323_9LACO</name>
<sequence>MVEIITAHSGSDGLTPNSLQFLEKASQWPVAALEIDVRWDKEQQQLLLGHDQVFTGGLTLKKAFAAFSRSNEQKLLNCDLKEPNLAAHVVALAGTYGLEQRLVLTGELNASEQQRWPGLVWRNIETLLPQSSFERMLKDKYFFKKVLLEAVDEGCVWLNLPFQLLHPVNLALLKAMNLKLSVWTAGDVSEIKALLDCGVDNVTTVAASAYYEFLRGMKQLE</sequence>
<proteinExistence type="predicted"/>
<accession>A0A0R1V323</accession>
<dbReference type="CDD" id="cd08556">
    <property type="entry name" value="GDPD"/>
    <property type="match status" value="1"/>
</dbReference>
<keyword evidence="2" id="KW-1185">Reference proteome</keyword>
<dbReference type="GeneID" id="98307451"/>
<dbReference type="Proteomes" id="UP000051166">
    <property type="component" value="Unassembled WGS sequence"/>
</dbReference>